<feature type="compositionally biased region" description="Low complexity" evidence="1">
    <location>
        <begin position="30"/>
        <end position="41"/>
    </location>
</feature>
<feature type="compositionally biased region" description="Polar residues" evidence="1">
    <location>
        <begin position="1"/>
        <end position="16"/>
    </location>
</feature>
<dbReference type="Proteomes" id="UP000008021">
    <property type="component" value="Chromosome 5"/>
</dbReference>
<evidence type="ECO:0000256" key="1">
    <source>
        <dbReference type="SAM" id="MobiDB-lite"/>
    </source>
</evidence>
<reference evidence="2" key="1">
    <citation type="submission" date="2015-04" db="UniProtKB">
        <authorList>
            <consortium name="EnsemblPlants"/>
        </authorList>
    </citation>
    <scope>IDENTIFICATION</scope>
</reference>
<dbReference type="Gramene" id="OMERI05G17950.1">
    <property type="protein sequence ID" value="OMERI05G17950.1"/>
    <property type="gene ID" value="OMERI05G17950"/>
</dbReference>
<dbReference type="AlphaFoldDB" id="A0A0E0DSZ3"/>
<dbReference type="eggNOG" id="ENOG502R7XK">
    <property type="taxonomic scope" value="Eukaryota"/>
</dbReference>
<evidence type="ECO:0000313" key="2">
    <source>
        <dbReference type="EnsemblPlants" id="OMERI05G17950.1"/>
    </source>
</evidence>
<evidence type="ECO:0008006" key="4">
    <source>
        <dbReference type="Google" id="ProtNLM"/>
    </source>
</evidence>
<accession>A0A0E0DSZ3</accession>
<sequence length="359" mass="40374">MPSPTRSRNREQQQTPGCLDPVRRQQQEHAPAADGRSAASAVAATRDDSSWASLPEDLVSMIRWLVLAGDDYRDYVRLRAPPARAAAASPTRDSTRARRWMMLPEGHGLYPGHGKLRGVRPLLQPLNRRRHRHPRVRLPIFRDHCVLDSIDGVLLLQRDHDTAIFIADFRPLDTLPPYILQIDSLTDTSPPLPPPPPILIAKCPARTPEAHLSYNLVEYGSEILVTTSNLSSVRRHFSVYRLADLMLGMLVPEQGTDKLSGRNQGVAGEKKAEKGALHLHLTGRTNELLVAPDLIDSLSQCFIMHDFSRELLRRKQLPFYAGGAWLSFRDRHSVDLSTGKVVTRVVEDLLWHLPSVLWN</sequence>
<reference evidence="2" key="2">
    <citation type="submission" date="2018-05" db="EMBL/GenBank/DDBJ databases">
        <title>OmerRS3 (Oryza meridionalis Reference Sequence Version 3).</title>
        <authorList>
            <person name="Zhang J."/>
            <person name="Kudrna D."/>
            <person name="Lee S."/>
            <person name="Talag J."/>
            <person name="Welchert J."/>
            <person name="Wing R.A."/>
        </authorList>
    </citation>
    <scope>NUCLEOTIDE SEQUENCE [LARGE SCALE GENOMIC DNA]</scope>
    <source>
        <strain evidence="2">cv. OR44</strain>
    </source>
</reference>
<keyword evidence="3" id="KW-1185">Reference proteome</keyword>
<protein>
    <recommendedName>
        <fullName evidence="4">DUF1618 domain-containing protein</fullName>
    </recommendedName>
</protein>
<name>A0A0E0DSZ3_9ORYZ</name>
<organism evidence="2">
    <name type="scientific">Oryza meridionalis</name>
    <dbReference type="NCBI Taxonomy" id="40149"/>
    <lineage>
        <taxon>Eukaryota</taxon>
        <taxon>Viridiplantae</taxon>
        <taxon>Streptophyta</taxon>
        <taxon>Embryophyta</taxon>
        <taxon>Tracheophyta</taxon>
        <taxon>Spermatophyta</taxon>
        <taxon>Magnoliopsida</taxon>
        <taxon>Liliopsida</taxon>
        <taxon>Poales</taxon>
        <taxon>Poaceae</taxon>
        <taxon>BOP clade</taxon>
        <taxon>Oryzoideae</taxon>
        <taxon>Oryzeae</taxon>
        <taxon>Oryzinae</taxon>
        <taxon>Oryza</taxon>
    </lineage>
</organism>
<dbReference type="PANTHER" id="PTHR33165:SF82">
    <property type="entry name" value="OS11G0231400 PROTEIN"/>
    <property type="match status" value="1"/>
</dbReference>
<proteinExistence type="predicted"/>
<dbReference type="EnsemblPlants" id="OMERI05G17950.1">
    <property type="protein sequence ID" value="OMERI05G17950.1"/>
    <property type="gene ID" value="OMERI05G17950"/>
</dbReference>
<evidence type="ECO:0000313" key="3">
    <source>
        <dbReference type="Proteomes" id="UP000008021"/>
    </source>
</evidence>
<dbReference type="PANTHER" id="PTHR33165">
    <property type="entry name" value="F-BOX DOMAIN CONTAINING PROTEIN-LIKE-RELATED"/>
    <property type="match status" value="1"/>
</dbReference>
<feature type="region of interest" description="Disordered" evidence="1">
    <location>
        <begin position="1"/>
        <end position="41"/>
    </location>
</feature>
<dbReference type="HOGENOM" id="CLU_772483_0_0_1"/>